<accession>A0ABR6Y897</accession>
<dbReference type="RefSeq" id="WP_186940412.1">
    <property type="nucleotide sequence ID" value="NZ_JACOGA010000002.1"/>
</dbReference>
<protein>
    <submittedName>
        <fullName evidence="2">Uncharacterized protein</fullName>
    </submittedName>
</protein>
<reference evidence="2 3" key="1">
    <citation type="submission" date="2020-08" db="EMBL/GenBank/DDBJ databases">
        <title>Novel species isolated from subtropical streams in China.</title>
        <authorList>
            <person name="Lu H."/>
        </authorList>
    </citation>
    <scope>NUCLEOTIDE SEQUENCE [LARGE SCALE GENOMIC DNA]</scope>
    <source>
        <strain evidence="2 3">LX15W</strain>
    </source>
</reference>
<gene>
    <name evidence="2" type="ORF">H8K55_02310</name>
</gene>
<name>A0ABR6Y897_9BURK</name>
<evidence type="ECO:0000313" key="3">
    <source>
        <dbReference type="Proteomes" id="UP000624279"/>
    </source>
</evidence>
<feature type="coiled-coil region" evidence="1">
    <location>
        <begin position="14"/>
        <end position="41"/>
    </location>
</feature>
<comment type="caution">
    <text evidence="2">The sequence shown here is derived from an EMBL/GenBank/DDBJ whole genome shotgun (WGS) entry which is preliminary data.</text>
</comment>
<keyword evidence="1" id="KW-0175">Coiled coil</keyword>
<proteinExistence type="predicted"/>
<sequence>MDTVENFDATTAAFEQVKKAVQQLKTEYQCVSEQIVQKKEELRLAPLAYIPLDDLKAGILEFVAKSGVRYGQEKIKETISSFATNRMNGIAFDSKQVGKPMRYCDIEQSISNGWNQLLTPNKTQFNDQVFYCFFAQLVQQGLSKLMDDMPPEAFGYGQIHPDKIGSCRAQRQIEIQGLEKEISELTLKRDELSLKLTALGYSVSAESGV</sequence>
<organism evidence="2 3">
    <name type="scientific">Undibacterium flavidum</name>
    <dbReference type="NCBI Taxonomy" id="2762297"/>
    <lineage>
        <taxon>Bacteria</taxon>
        <taxon>Pseudomonadati</taxon>
        <taxon>Pseudomonadota</taxon>
        <taxon>Betaproteobacteria</taxon>
        <taxon>Burkholderiales</taxon>
        <taxon>Oxalobacteraceae</taxon>
        <taxon>Undibacterium</taxon>
    </lineage>
</organism>
<keyword evidence="3" id="KW-1185">Reference proteome</keyword>
<evidence type="ECO:0000256" key="1">
    <source>
        <dbReference type="SAM" id="Coils"/>
    </source>
</evidence>
<feature type="coiled-coil region" evidence="1">
    <location>
        <begin position="168"/>
        <end position="195"/>
    </location>
</feature>
<dbReference type="EMBL" id="JACOGA010000002">
    <property type="protein sequence ID" value="MBC3872407.1"/>
    <property type="molecule type" value="Genomic_DNA"/>
</dbReference>
<dbReference type="Proteomes" id="UP000624279">
    <property type="component" value="Unassembled WGS sequence"/>
</dbReference>
<evidence type="ECO:0000313" key="2">
    <source>
        <dbReference type="EMBL" id="MBC3872407.1"/>
    </source>
</evidence>